<evidence type="ECO:0000313" key="3">
    <source>
        <dbReference type="Proteomes" id="UP000054538"/>
    </source>
</evidence>
<reference evidence="2 3" key="1">
    <citation type="submission" date="2014-04" db="EMBL/GenBank/DDBJ databases">
        <authorList>
            <consortium name="DOE Joint Genome Institute"/>
            <person name="Kuo A."/>
            <person name="Kohler A."/>
            <person name="Jargeat P."/>
            <person name="Nagy L.G."/>
            <person name="Floudas D."/>
            <person name="Copeland A."/>
            <person name="Barry K.W."/>
            <person name="Cichocki N."/>
            <person name="Veneault-Fourrey C."/>
            <person name="LaButti K."/>
            <person name="Lindquist E.A."/>
            <person name="Lipzen A."/>
            <person name="Lundell T."/>
            <person name="Morin E."/>
            <person name="Murat C."/>
            <person name="Sun H."/>
            <person name="Tunlid A."/>
            <person name="Henrissat B."/>
            <person name="Grigoriev I.V."/>
            <person name="Hibbett D.S."/>
            <person name="Martin F."/>
            <person name="Nordberg H.P."/>
            <person name="Cantor M.N."/>
            <person name="Hua S.X."/>
        </authorList>
    </citation>
    <scope>NUCLEOTIDE SEQUENCE [LARGE SCALE GENOMIC DNA]</scope>
    <source>
        <strain evidence="2 3">Ve08.2h10</strain>
    </source>
</reference>
<dbReference type="EMBL" id="KN825200">
    <property type="protein sequence ID" value="KIK93259.1"/>
    <property type="molecule type" value="Genomic_DNA"/>
</dbReference>
<reference evidence="3" key="2">
    <citation type="submission" date="2015-01" db="EMBL/GenBank/DDBJ databases">
        <title>Evolutionary Origins and Diversification of the Mycorrhizal Mutualists.</title>
        <authorList>
            <consortium name="DOE Joint Genome Institute"/>
            <consortium name="Mycorrhizal Genomics Consortium"/>
            <person name="Kohler A."/>
            <person name="Kuo A."/>
            <person name="Nagy L.G."/>
            <person name="Floudas D."/>
            <person name="Copeland A."/>
            <person name="Barry K.W."/>
            <person name="Cichocki N."/>
            <person name="Veneault-Fourrey C."/>
            <person name="LaButti K."/>
            <person name="Lindquist E.A."/>
            <person name="Lipzen A."/>
            <person name="Lundell T."/>
            <person name="Morin E."/>
            <person name="Murat C."/>
            <person name="Riley R."/>
            <person name="Ohm R."/>
            <person name="Sun H."/>
            <person name="Tunlid A."/>
            <person name="Henrissat B."/>
            <person name="Grigoriev I.V."/>
            <person name="Hibbett D.S."/>
            <person name="Martin F."/>
        </authorList>
    </citation>
    <scope>NUCLEOTIDE SEQUENCE [LARGE SCALE GENOMIC DNA]</scope>
    <source>
        <strain evidence="3">Ve08.2h10</strain>
    </source>
</reference>
<feature type="compositionally biased region" description="Basic and acidic residues" evidence="1">
    <location>
        <begin position="165"/>
        <end position="181"/>
    </location>
</feature>
<evidence type="ECO:0000256" key="1">
    <source>
        <dbReference type="SAM" id="MobiDB-lite"/>
    </source>
</evidence>
<dbReference type="OrthoDB" id="3240925at2759"/>
<accession>A0A0D0E0F7</accession>
<name>A0A0D0E0F7_9AGAM</name>
<keyword evidence="3" id="KW-1185">Reference proteome</keyword>
<proteinExistence type="predicted"/>
<feature type="region of interest" description="Disordered" evidence="1">
    <location>
        <begin position="153"/>
        <end position="182"/>
    </location>
</feature>
<protein>
    <submittedName>
        <fullName evidence="2">Uncharacterized protein</fullName>
    </submittedName>
</protein>
<feature type="compositionally biased region" description="Polar residues" evidence="1">
    <location>
        <begin position="114"/>
        <end position="134"/>
    </location>
</feature>
<sequence length="213" mass="22410">MRTPASLLYVSSPMTRKPAAKRRRLNHTNSSSTIDPGFQPSKALTDNSSFTSNFVHGSSKLSCSTCHRTLSTTTRPAAGVPPVCSRCSAPTCTICARTCASYTRPSSVPPTPALTRSSSPCSSTAHTPVSSSGSPKRVALGLSFTTMNCDPSVTPAPARVKRKKTPTDKDDNLGLRDHETDGDSCEGVEDGSVFIPGCGRVVCRACCVESVPK</sequence>
<organism evidence="2 3">
    <name type="scientific">Paxillus rubicundulus Ve08.2h10</name>
    <dbReference type="NCBI Taxonomy" id="930991"/>
    <lineage>
        <taxon>Eukaryota</taxon>
        <taxon>Fungi</taxon>
        <taxon>Dikarya</taxon>
        <taxon>Basidiomycota</taxon>
        <taxon>Agaricomycotina</taxon>
        <taxon>Agaricomycetes</taxon>
        <taxon>Agaricomycetidae</taxon>
        <taxon>Boletales</taxon>
        <taxon>Paxilineae</taxon>
        <taxon>Paxillaceae</taxon>
        <taxon>Paxillus</taxon>
    </lineage>
</organism>
<feature type="region of interest" description="Disordered" evidence="1">
    <location>
        <begin position="103"/>
        <end position="136"/>
    </location>
</feature>
<feature type="region of interest" description="Disordered" evidence="1">
    <location>
        <begin position="15"/>
        <end position="40"/>
    </location>
</feature>
<dbReference type="STRING" id="930991.A0A0D0E0F7"/>
<dbReference type="AlphaFoldDB" id="A0A0D0E0F7"/>
<evidence type="ECO:0000313" key="2">
    <source>
        <dbReference type="EMBL" id="KIK93259.1"/>
    </source>
</evidence>
<dbReference type="InParanoid" id="A0A0D0E0F7"/>
<gene>
    <name evidence="2" type="ORF">PAXRUDRAFT_829147</name>
</gene>
<dbReference type="HOGENOM" id="CLU_099923_0_0_1"/>
<dbReference type="Proteomes" id="UP000054538">
    <property type="component" value="Unassembled WGS sequence"/>
</dbReference>